<dbReference type="AlphaFoldDB" id="A0A5S5MFN8"/>
<evidence type="ECO:0000256" key="5">
    <source>
        <dbReference type="ARBA" id="ARBA00022605"/>
    </source>
</evidence>
<evidence type="ECO:0000256" key="2">
    <source>
        <dbReference type="ARBA" id="ARBA00007970"/>
    </source>
</evidence>
<evidence type="ECO:0000313" key="12">
    <source>
        <dbReference type="Proteomes" id="UP000321899"/>
    </source>
</evidence>
<keyword evidence="8" id="KW-0368">Histidine biosynthesis</keyword>
<dbReference type="Gene3D" id="3.40.640.10">
    <property type="entry name" value="Type I PLP-dependent aspartate aminotransferase-like (Major domain)"/>
    <property type="match status" value="1"/>
</dbReference>
<dbReference type="InterPro" id="IPR050106">
    <property type="entry name" value="HistidinolP_aminotransfase"/>
</dbReference>
<keyword evidence="4 11" id="KW-0032">Aminotransferase</keyword>
<dbReference type="InterPro" id="IPR015422">
    <property type="entry name" value="PyrdxlP-dep_Trfase_small"/>
</dbReference>
<reference evidence="11 12" key="1">
    <citation type="submission" date="2019-06" db="EMBL/GenBank/DDBJ databases">
        <title>Desulfobotulus mexicanus sp. nov., a novel sulfate-reducing bacterium isolated from the sediment of an alkaline crater lake in Mexico.</title>
        <authorList>
            <person name="Hirschler-Rea A."/>
        </authorList>
    </citation>
    <scope>NUCLEOTIDE SEQUENCE [LARGE SCALE GENOMIC DNA]</scope>
    <source>
        <strain evidence="11 12">PAR22N</strain>
    </source>
</reference>
<dbReference type="InterPro" id="IPR004839">
    <property type="entry name" value="Aminotransferase_I/II_large"/>
</dbReference>
<evidence type="ECO:0000256" key="1">
    <source>
        <dbReference type="ARBA" id="ARBA00005011"/>
    </source>
</evidence>
<evidence type="ECO:0000259" key="10">
    <source>
        <dbReference type="Pfam" id="PF00155"/>
    </source>
</evidence>
<keyword evidence="7" id="KW-0663">Pyridoxal phosphate</keyword>
<comment type="catalytic activity">
    <reaction evidence="9">
        <text>L-histidinol phosphate + 2-oxoglutarate = 3-(imidazol-4-yl)-2-oxopropyl phosphate + L-glutamate</text>
        <dbReference type="Rhea" id="RHEA:23744"/>
        <dbReference type="ChEBI" id="CHEBI:16810"/>
        <dbReference type="ChEBI" id="CHEBI:29985"/>
        <dbReference type="ChEBI" id="CHEBI:57766"/>
        <dbReference type="ChEBI" id="CHEBI:57980"/>
        <dbReference type="EC" id="2.6.1.9"/>
    </reaction>
</comment>
<evidence type="ECO:0000256" key="4">
    <source>
        <dbReference type="ARBA" id="ARBA00022576"/>
    </source>
</evidence>
<comment type="similarity">
    <text evidence="2">Belongs to the class-II pyridoxal-phosphate-dependent aminotransferase family. Histidinol-phosphate aminotransferase subfamily.</text>
</comment>
<dbReference type="CDD" id="cd00609">
    <property type="entry name" value="AAT_like"/>
    <property type="match status" value="1"/>
</dbReference>
<dbReference type="GO" id="GO:0030170">
    <property type="term" value="F:pyridoxal phosphate binding"/>
    <property type="evidence" value="ECO:0007669"/>
    <property type="project" value="InterPro"/>
</dbReference>
<protein>
    <recommendedName>
        <fullName evidence="3">histidinol-phosphate transaminase</fullName>
        <ecNumber evidence="3">2.6.1.9</ecNumber>
    </recommendedName>
</protein>
<gene>
    <name evidence="11" type="ORF">FIM25_09040</name>
</gene>
<evidence type="ECO:0000256" key="8">
    <source>
        <dbReference type="ARBA" id="ARBA00023102"/>
    </source>
</evidence>
<dbReference type="Proteomes" id="UP000321899">
    <property type="component" value="Unassembled WGS sequence"/>
</dbReference>
<dbReference type="Pfam" id="PF00155">
    <property type="entry name" value="Aminotran_1_2"/>
    <property type="match status" value="1"/>
</dbReference>
<sequence>MPGDKGKKYRLLWISNPVNPTGQFIALDDIHALLSHASATGTFVVIDEAYGEYTDRPDAIRSASAFLKSYPNLMVLRTFSKVHCLPSARVGYMIASSESLRQAVNTYRPMFPFSWFSLYMAQLAVLDTDYVNEIRKRNLERKTHFFELIREKNSELGAFSFLNSDTNTLMFRHRNLGADALHELLAKQGFLTANLNRLTGIQNQGFLRMTLHGDGVNEKFIDAIKNHFA</sequence>
<dbReference type="GO" id="GO:0000105">
    <property type="term" value="P:L-histidine biosynthetic process"/>
    <property type="evidence" value="ECO:0007669"/>
    <property type="project" value="UniProtKB-KW"/>
</dbReference>
<dbReference type="OrthoDB" id="9813612at2"/>
<dbReference type="Gene3D" id="3.90.1150.10">
    <property type="entry name" value="Aspartate Aminotransferase, domain 1"/>
    <property type="match status" value="1"/>
</dbReference>
<name>A0A5S5MFN8_9BACT</name>
<keyword evidence="5" id="KW-0028">Amino-acid biosynthesis</keyword>
<dbReference type="EMBL" id="VDMB01000010">
    <property type="protein sequence ID" value="TYT74510.1"/>
    <property type="molecule type" value="Genomic_DNA"/>
</dbReference>
<dbReference type="InterPro" id="IPR015421">
    <property type="entry name" value="PyrdxlP-dep_Trfase_major"/>
</dbReference>
<keyword evidence="12" id="KW-1185">Reference proteome</keyword>
<keyword evidence="6 11" id="KW-0808">Transferase</keyword>
<evidence type="ECO:0000256" key="9">
    <source>
        <dbReference type="ARBA" id="ARBA00047481"/>
    </source>
</evidence>
<feature type="domain" description="Aminotransferase class I/classII large" evidence="10">
    <location>
        <begin position="8"/>
        <end position="224"/>
    </location>
</feature>
<proteinExistence type="inferred from homology"/>
<comment type="caution">
    <text evidence="11">The sequence shown here is derived from an EMBL/GenBank/DDBJ whole genome shotgun (WGS) entry which is preliminary data.</text>
</comment>
<evidence type="ECO:0000256" key="7">
    <source>
        <dbReference type="ARBA" id="ARBA00022898"/>
    </source>
</evidence>
<accession>A0A5S5MFN8</accession>
<evidence type="ECO:0000256" key="6">
    <source>
        <dbReference type="ARBA" id="ARBA00022679"/>
    </source>
</evidence>
<dbReference type="PANTHER" id="PTHR43643:SF6">
    <property type="entry name" value="HISTIDINOL-PHOSPHATE AMINOTRANSFERASE"/>
    <property type="match status" value="1"/>
</dbReference>
<evidence type="ECO:0000256" key="3">
    <source>
        <dbReference type="ARBA" id="ARBA00012748"/>
    </source>
</evidence>
<dbReference type="PANTHER" id="PTHR43643">
    <property type="entry name" value="HISTIDINOL-PHOSPHATE AMINOTRANSFERASE 2"/>
    <property type="match status" value="1"/>
</dbReference>
<dbReference type="RefSeq" id="WP_139448460.1">
    <property type="nucleotide sequence ID" value="NZ_VDMB01000010.1"/>
</dbReference>
<dbReference type="SUPFAM" id="SSF53383">
    <property type="entry name" value="PLP-dependent transferases"/>
    <property type="match status" value="1"/>
</dbReference>
<dbReference type="InterPro" id="IPR015424">
    <property type="entry name" value="PyrdxlP-dep_Trfase"/>
</dbReference>
<dbReference type="GO" id="GO:0004400">
    <property type="term" value="F:histidinol-phosphate transaminase activity"/>
    <property type="evidence" value="ECO:0007669"/>
    <property type="project" value="UniProtKB-EC"/>
</dbReference>
<evidence type="ECO:0000313" key="11">
    <source>
        <dbReference type="EMBL" id="TYT74510.1"/>
    </source>
</evidence>
<organism evidence="11 12">
    <name type="scientific">Desulfobotulus mexicanus</name>
    <dbReference type="NCBI Taxonomy" id="2586642"/>
    <lineage>
        <taxon>Bacteria</taxon>
        <taxon>Pseudomonadati</taxon>
        <taxon>Thermodesulfobacteriota</taxon>
        <taxon>Desulfobacteria</taxon>
        <taxon>Desulfobacterales</taxon>
        <taxon>Desulfobacteraceae</taxon>
        <taxon>Desulfobotulus</taxon>
    </lineage>
</organism>
<dbReference type="EC" id="2.6.1.9" evidence="3"/>
<comment type="pathway">
    <text evidence="1">Amino-acid biosynthesis; L-histidine biosynthesis; L-histidine from 5-phospho-alpha-D-ribose 1-diphosphate: step 7/9.</text>
</comment>